<dbReference type="EMBL" id="GQ165816">
    <property type="protein sequence ID" value="ADG57807.1"/>
    <property type="molecule type" value="mRNA"/>
</dbReference>
<accession>D6MJW0</accession>
<dbReference type="PANTHER" id="PTHR31662:SF33">
    <property type="entry name" value="DNA-BINDING STOREKEEPER PROTEIN TRANSCRIPTIONAL REGULATOR-LIKE PROTEIN"/>
    <property type="match status" value="1"/>
</dbReference>
<feature type="compositionally biased region" description="Acidic residues" evidence="2">
    <location>
        <begin position="20"/>
        <end position="36"/>
    </location>
</feature>
<proteinExistence type="evidence at transcript level"/>
<sequence>MAKKPAPLPTQPPPSSSSSSEEEEEEEEDSSSDEEQTNGIKLDPQKTLTKKQESESEPEESSDEEEEDEDEDQKLRPVNSTRSKPEPEPEPESEKIATPSKPIPEKSSRKSPFARLWSLDDEITILEAMVDYQSKHGPIKLTTAGVKDFHESVKKSLSIDVGIAKLVAKMRSLWK</sequence>
<feature type="compositionally biased region" description="Acidic residues" evidence="2">
    <location>
        <begin position="55"/>
        <end position="72"/>
    </location>
</feature>
<evidence type="ECO:0000256" key="1">
    <source>
        <dbReference type="ARBA" id="ARBA00010820"/>
    </source>
</evidence>
<evidence type="ECO:0000313" key="4">
    <source>
        <dbReference type="EMBL" id="ADG57807.1"/>
    </source>
</evidence>
<feature type="compositionally biased region" description="Basic and acidic residues" evidence="2">
    <location>
        <begin position="83"/>
        <end position="95"/>
    </location>
</feature>
<protein>
    <submittedName>
        <fullName evidence="4">Transcription factor</fullName>
    </submittedName>
</protein>
<comment type="similarity">
    <text evidence="1">Belongs to the GeBP family.</text>
</comment>
<evidence type="ECO:0000259" key="3">
    <source>
        <dbReference type="Pfam" id="PF04504"/>
    </source>
</evidence>
<name>D6MJW0_9ASPA</name>
<feature type="region of interest" description="Disordered" evidence="2">
    <location>
        <begin position="1"/>
        <end position="113"/>
    </location>
</feature>
<dbReference type="GO" id="GO:0006355">
    <property type="term" value="P:regulation of DNA-templated transcription"/>
    <property type="evidence" value="ECO:0007669"/>
    <property type="project" value="InterPro"/>
</dbReference>
<reference evidence="4" key="2">
    <citation type="journal article" date="2010" name="Genomics">
        <title>Analysis of floral transcription factors from Lycoris longituba.</title>
        <authorList>
            <person name="He Q.L."/>
            <person name="Cui S.J."/>
            <person name="Gu J.L."/>
            <person name="Zhang H."/>
            <person name="Wang M.X."/>
            <person name="Zhou Y."/>
            <person name="Zhang L."/>
            <person name="Huang M.R."/>
        </authorList>
    </citation>
    <scope>NUCLEOTIDE SEQUENCE</scope>
</reference>
<dbReference type="PANTHER" id="PTHR31662">
    <property type="entry name" value="BNAANNG10740D PROTEIN-RELATED"/>
    <property type="match status" value="1"/>
</dbReference>
<feature type="non-terminal residue" evidence="4">
    <location>
        <position position="175"/>
    </location>
</feature>
<dbReference type="InterPro" id="IPR007592">
    <property type="entry name" value="GEBP"/>
</dbReference>
<dbReference type="AlphaFoldDB" id="D6MJW0"/>
<feature type="domain" description="Glabrous enhancer-binding protein-like DBD" evidence="3">
    <location>
        <begin position="113"/>
        <end position="173"/>
    </location>
</feature>
<organism evidence="4">
    <name type="scientific">Lycoris longituba</name>
    <dbReference type="NCBI Taxonomy" id="272140"/>
    <lineage>
        <taxon>Eukaryota</taxon>
        <taxon>Viridiplantae</taxon>
        <taxon>Streptophyta</taxon>
        <taxon>Embryophyta</taxon>
        <taxon>Tracheophyta</taxon>
        <taxon>Spermatophyta</taxon>
        <taxon>Magnoliopsida</taxon>
        <taxon>Liliopsida</taxon>
        <taxon>Asparagales</taxon>
        <taxon>Amaryllidaceae</taxon>
        <taxon>Amaryllidoideae</taxon>
        <taxon>Lycoris</taxon>
    </lineage>
</organism>
<feature type="compositionally biased region" description="Pro residues" evidence="2">
    <location>
        <begin position="1"/>
        <end position="15"/>
    </location>
</feature>
<dbReference type="GO" id="GO:0005634">
    <property type="term" value="C:nucleus"/>
    <property type="evidence" value="ECO:0007669"/>
    <property type="project" value="TreeGrafter"/>
</dbReference>
<dbReference type="Pfam" id="PF04504">
    <property type="entry name" value="GeBP-like_DBD"/>
    <property type="match status" value="1"/>
</dbReference>
<evidence type="ECO:0000256" key="2">
    <source>
        <dbReference type="SAM" id="MobiDB-lite"/>
    </source>
</evidence>
<dbReference type="InterPro" id="IPR053932">
    <property type="entry name" value="GeBP-like_DBD"/>
</dbReference>
<reference evidence="4" key="1">
    <citation type="submission" date="2009-05" db="EMBL/GenBank/DDBJ databases">
        <authorList>
            <person name="Huang M."/>
            <person name="He Q."/>
            <person name="Zhang L."/>
            <person name="Cui S."/>
            <person name="Wang M."/>
            <person name="Zhou Y."/>
        </authorList>
    </citation>
    <scope>NUCLEOTIDE SEQUENCE</scope>
</reference>